<proteinExistence type="predicted"/>
<keyword evidence="1" id="KW-1133">Transmembrane helix</keyword>
<evidence type="ECO:0000256" key="1">
    <source>
        <dbReference type="SAM" id="Phobius"/>
    </source>
</evidence>
<keyword evidence="3" id="KW-1185">Reference proteome</keyword>
<feature type="transmembrane region" description="Helical" evidence="1">
    <location>
        <begin position="39"/>
        <end position="64"/>
    </location>
</feature>
<keyword evidence="1" id="KW-0812">Transmembrane</keyword>
<protein>
    <submittedName>
        <fullName evidence="2">Uncharacterized protein</fullName>
    </submittedName>
</protein>
<accession>A0ABQ9YMH4</accession>
<dbReference type="EMBL" id="JARBJD010000001">
    <property type="protein sequence ID" value="KAK2964966.1"/>
    <property type="molecule type" value="Genomic_DNA"/>
</dbReference>
<evidence type="ECO:0000313" key="2">
    <source>
        <dbReference type="EMBL" id="KAK2964966.1"/>
    </source>
</evidence>
<dbReference type="Proteomes" id="UP001281761">
    <property type="component" value="Unassembled WGS sequence"/>
</dbReference>
<sequence length="117" mass="13137">MEIPRGSLDTAPLIDLNIAREEQSNDYVNRKQQQQQSILLYRILFGVVGCCFAALYCAMGLLNLLTQRTHLLPKQYDLPLCSVIHFIATLSILSDKDLTLGTENSRSKKQSSQPKAI</sequence>
<gene>
    <name evidence="2" type="ORF">BLNAU_267</name>
</gene>
<organism evidence="2 3">
    <name type="scientific">Blattamonas nauphoetae</name>
    <dbReference type="NCBI Taxonomy" id="2049346"/>
    <lineage>
        <taxon>Eukaryota</taxon>
        <taxon>Metamonada</taxon>
        <taxon>Preaxostyla</taxon>
        <taxon>Oxymonadida</taxon>
        <taxon>Blattamonas</taxon>
    </lineage>
</organism>
<name>A0ABQ9YMH4_9EUKA</name>
<keyword evidence="1" id="KW-0472">Membrane</keyword>
<reference evidence="2 3" key="1">
    <citation type="journal article" date="2022" name="bioRxiv">
        <title>Genomics of Preaxostyla Flagellates Illuminates Evolutionary Transitions and the Path Towards Mitochondrial Loss.</title>
        <authorList>
            <person name="Novak L.V.F."/>
            <person name="Treitli S.C."/>
            <person name="Pyrih J."/>
            <person name="Halakuc P."/>
            <person name="Pipaliya S.V."/>
            <person name="Vacek V."/>
            <person name="Brzon O."/>
            <person name="Soukal P."/>
            <person name="Eme L."/>
            <person name="Dacks J.B."/>
            <person name="Karnkowska A."/>
            <person name="Elias M."/>
            <person name="Hampl V."/>
        </authorList>
    </citation>
    <scope>NUCLEOTIDE SEQUENCE [LARGE SCALE GENOMIC DNA]</scope>
    <source>
        <strain evidence="2">NAU3</strain>
        <tissue evidence="2">Gut</tissue>
    </source>
</reference>
<comment type="caution">
    <text evidence="2">The sequence shown here is derived from an EMBL/GenBank/DDBJ whole genome shotgun (WGS) entry which is preliminary data.</text>
</comment>
<evidence type="ECO:0000313" key="3">
    <source>
        <dbReference type="Proteomes" id="UP001281761"/>
    </source>
</evidence>